<evidence type="ECO:0000256" key="2">
    <source>
        <dbReference type="SAM" id="SignalP"/>
    </source>
</evidence>
<dbReference type="SUPFAM" id="SSF53850">
    <property type="entry name" value="Periplasmic binding protein-like II"/>
    <property type="match status" value="1"/>
</dbReference>
<accession>A0ABT2PLY3</accession>
<gene>
    <name evidence="3" type="ORF">N0K08_12650</name>
</gene>
<feature type="signal peptide" evidence="2">
    <location>
        <begin position="1"/>
        <end position="24"/>
    </location>
</feature>
<evidence type="ECO:0000256" key="1">
    <source>
        <dbReference type="ARBA" id="ARBA00006987"/>
    </source>
</evidence>
<keyword evidence="2" id="KW-0732">Signal</keyword>
<proteinExistence type="inferred from homology"/>
<evidence type="ECO:0000313" key="3">
    <source>
        <dbReference type="EMBL" id="MCT9811491.1"/>
    </source>
</evidence>
<dbReference type="RefSeq" id="WP_261500736.1">
    <property type="nucleotide sequence ID" value="NZ_JAODYH010000005.1"/>
</dbReference>
<dbReference type="InterPro" id="IPR042100">
    <property type="entry name" value="Bug_dom1"/>
</dbReference>
<organism evidence="3 4">
    <name type="scientific">Acidovorax bellezanensis</name>
    <dbReference type="NCBI Taxonomy" id="2976702"/>
    <lineage>
        <taxon>Bacteria</taxon>
        <taxon>Pseudomonadati</taxon>
        <taxon>Pseudomonadota</taxon>
        <taxon>Betaproteobacteria</taxon>
        <taxon>Burkholderiales</taxon>
        <taxon>Comamonadaceae</taxon>
        <taxon>Acidovorax</taxon>
    </lineage>
</organism>
<comment type="similarity">
    <text evidence="1">Belongs to the UPF0065 (bug) family.</text>
</comment>
<protein>
    <submittedName>
        <fullName evidence="3">Tripartite tricarboxylate transporter substrate-binding protein</fullName>
    </submittedName>
</protein>
<dbReference type="PANTHER" id="PTHR42928:SF5">
    <property type="entry name" value="BLR1237 PROTEIN"/>
    <property type="match status" value="1"/>
</dbReference>
<feature type="chain" id="PRO_5045996174" evidence="2">
    <location>
        <begin position="25"/>
        <end position="332"/>
    </location>
</feature>
<name>A0ABT2PLY3_9BURK</name>
<dbReference type="Pfam" id="PF03401">
    <property type="entry name" value="TctC"/>
    <property type="match status" value="1"/>
</dbReference>
<sequence>MRDSLSSLALVGMLSSALAAPALAAPALAAEWPAADKPIQIIVPAPGGGGTGDSIARLIADRLGKKLKTAVIVDNKGGANGNIGAAAAAAAPADGYKLLFSWAGTLAVSPNLFRHLSFDPQKSFAPIALVADVPNILVVNNALPVQGLKEFVDFAKSHPGSLNFGSSGNGSSMHLAGELFKRETGTQLVHVPYAAPGQAVTNLMANDIQAMFQLVPGVVGQVKAGKLRALAVMSSSRSQALADVPTTTELGYPKLQSSTWFALLAPKGTPAAILDRLNLEINDILLEPDVKKSLTTMGAMPLGGTRLALADHLSVEISKWGRVIKESGIQNQ</sequence>
<reference evidence="3 4" key="1">
    <citation type="submission" date="2022-09" db="EMBL/GenBank/DDBJ databases">
        <title>Draft genome of isolate Be4.</title>
        <authorList>
            <person name="Sanchez-Castro I."/>
            <person name="Martinez-Rodriguez P."/>
            <person name="Descostes M."/>
            <person name="Merroun M."/>
        </authorList>
    </citation>
    <scope>NUCLEOTIDE SEQUENCE [LARGE SCALE GENOMIC DNA]</scope>
    <source>
        <strain evidence="3 4">Be4</strain>
    </source>
</reference>
<evidence type="ECO:0000313" key="4">
    <source>
        <dbReference type="Proteomes" id="UP001525968"/>
    </source>
</evidence>
<dbReference type="PANTHER" id="PTHR42928">
    <property type="entry name" value="TRICARBOXYLATE-BINDING PROTEIN"/>
    <property type="match status" value="1"/>
</dbReference>
<keyword evidence="4" id="KW-1185">Reference proteome</keyword>
<dbReference type="Proteomes" id="UP001525968">
    <property type="component" value="Unassembled WGS sequence"/>
</dbReference>
<dbReference type="EMBL" id="JAODYH010000005">
    <property type="protein sequence ID" value="MCT9811491.1"/>
    <property type="molecule type" value="Genomic_DNA"/>
</dbReference>
<dbReference type="Gene3D" id="3.40.190.10">
    <property type="entry name" value="Periplasmic binding protein-like II"/>
    <property type="match status" value="1"/>
</dbReference>
<dbReference type="PIRSF" id="PIRSF017082">
    <property type="entry name" value="YflP"/>
    <property type="match status" value="1"/>
</dbReference>
<dbReference type="Gene3D" id="3.40.190.150">
    <property type="entry name" value="Bordetella uptake gene, domain 1"/>
    <property type="match status" value="1"/>
</dbReference>
<comment type="caution">
    <text evidence="3">The sequence shown here is derived from an EMBL/GenBank/DDBJ whole genome shotgun (WGS) entry which is preliminary data.</text>
</comment>
<dbReference type="InterPro" id="IPR005064">
    <property type="entry name" value="BUG"/>
</dbReference>